<name>A0AAN9EY07_CROPI</name>
<organism evidence="1 2">
    <name type="scientific">Crotalaria pallida</name>
    <name type="common">Smooth rattlebox</name>
    <name type="synonym">Crotalaria striata</name>
    <dbReference type="NCBI Taxonomy" id="3830"/>
    <lineage>
        <taxon>Eukaryota</taxon>
        <taxon>Viridiplantae</taxon>
        <taxon>Streptophyta</taxon>
        <taxon>Embryophyta</taxon>
        <taxon>Tracheophyta</taxon>
        <taxon>Spermatophyta</taxon>
        <taxon>Magnoliopsida</taxon>
        <taxon>eudicotyledons</taxon>
        <taxon>Gunneridae</taxon>
        <taxon>Pentapetalae</taxon>
        <taxon>rosids</taxon>
        <taxon>fabids</taxon>
        <taxon>Fabales</taxon>
        <taxon>Fabaceae</taxon>
        <taxon>Papilionoideae</taxon>
        <taxon>50 kb inversion clade</taxon>
        <taxon>genistoids sensu lato</taxon>
        <taxon>core genistoids</taxon>
        <taxon>Crotalarieae</taxon>
        <taxon>Crotalaria</taxon>
    </lineage>
</organism>
<sequence>MAIETVKDFRPDQWWSQFGYSAPAVSKLAIKIPIPKQSNYEKRALKKKKLVAKKAKHKLGGNFLQHDIPAKLSECTLQNYSHSQFFNLHSQKTLIPLPLLQNPILNGIDLHPRRFQRAQLLQMQKTTSF</sequence>
<dbReference type="AlphaFoldDB" id="A0AAN9EY07"/>
<keyword evidence="2" id="KW-1185">Reference proteome</keyword>
<protein>
    <submittedName>
        <fullName evidence="1">Uncharacterized protein</fullName>
    </submittedName>
</protein>
<evidence type="ECO:0000313" key="2">
    <source>
        <dbReference type="Proteomes" id="UP001372338"/>
    </source>
</evidence>
<reference evidence="1 2" key="1">
    <citation type="submission" date="2024-01" db="EMBL/GenBank/DDBJ databases">
        <title>The genomes of 5 underutilized Papilionoideae crops provide insights into root nodulation and disease resistanc.</title>
        <authorList>
            <person name="Yuan L."/>
        </authorList>
    </citation>
    <scope>NUCLEOTIDE SEQUENCE [LARGE SCALE GENOMIC DNA]</scope>
    <source>
        <strain evidence="1">ZHUSHIDOU_FW_LH</strain>
        <tissue evidence="1">Leaf</tissue>
    </source>
</reference>
<gene>
    <name evidence="1" type="ORF">RIF29_18651</name>
</gene>
<accession>A0AAN9EY07</accession>
<dbReference type="Proteomes" id="UP001372338">
    <property type="component" value="Unassembled WGS sequence"/>
</dbReference>
<evidence type="ECO:0000313" key="1">
    <source>
        <dbReference type="EMBL" id="KAK7266012.1"/>
    </source>
</evidence>
<proteinExistence type="predicted"/>
<comment type="caution">
    <text evidence="1">The sequence shown here is derived from an EMBL/GenBank/DDBJ whole genome shotgun (WGS) entry which is preliminary data.</text>
</comment>
<dbReference type="EMBL" id="JAYWIO010000004">
    <property type="protein sequence ID" value="KAK7266012.1"/>
    <property type="molecule type" value="Genomic_DNA"/>
</dbReference>